<feature type="domain" description="Beta-lactamase class A catalytic" evidence="3">
    <location>
        <begin position="63"/>
        <end position="280"/>
    </location>
</feature>
<comment type="caution">
    <text evidence="4">The sequence shown here is derived from an EMBL/GenBank/DDBJ whole genome shotgun (WGS) entry which is preliminary data.</text>
</comment>
<evidence type="ECO:0000259" key="3">
    <source>
        <dbReference type="Pfam" id="PF13354"/>
    </source>
</evidence>
<evidence type="ECO:0000313" key="4">
    <source>
        <dbReference type="EMBL" id="GAA1726023.1"/>
    </source>
</evidence>
<keyword evidence="2" id="KW-0732">Signal</keyword>
<gene>
    <name evidence="4" type="primary">bla</name>
    <name evidence="4" type="ORF">GCM10009710_03410</name>
</gene>
<dbReference type="Proteomes" id="UP001501057">
    <property type="component" value="Unassembled WGS sequence"/>
</dbReference>
<dbReference type="PANTHER" id="PTHR35333:SF3">
    <property type="entry name" value="BETA-LACTAMASE-TYPE TRANSPEPTIDASE FOLD CONTAINING PROTEIN"/>
    <property type="match status" value="1"/>
</dbReference>
<evidence type="ECO:0000313" key="5">
    <source>
        <dbReference type="Proteomes" id="UP001501057"/>
    </source>
</evidence>
<feature type="chain" id="PRO_5045982568" evidence="2">
    <location>
        <begin position="27"/>
        <end position="306"/>
    </location>
</feature>
<proteinExistence type="predicted"/>
<dbReference type="PANTHER" id="PTHR35333">
    <property type="entry name" value="BETA-LACTAMASE"/>
    <property type="match status" value="1"/>
</dbReference>
<reference evidence="4 5" key="1">
    <citation type="journal article" date="2019" name="Int. J. Syst. Evol. Microbiol.">
        <title>The Global Catalogue of Microorganisms (GCM) 10K type strain sequencing project: providing services to taxonomists for standard genome sequencing and annotation.</title>
        <authorList>
            <consortium name="The Broad Institute Genomics Platform"/>
            <consortium name="The Broad Institute Genome Sequencing Center for Infectious Disease"/>
            <person name="Wu L."/>
            <person name="Ma J."/>
        </authorList>
    </citation>
    <scope>NUCLEOTIDE SEQUENCE [LARGE SCALE GENOMIC DNA]</scope>
    <source>
        <strain evidence="4 5">JCM 13518</strain>
    </source>
</reference>
<dbReference type="PRINTS" id="PR00118">
    <property type="entry name" value="BLACTAMASEA"/>
</dbReference>
<dbReference type="InterPro" id="IPR000871">
    <property type="entry name" value="Beta-lactam_class-A"/>
</dbReference>
<evidence type="ECO:0000256" key="2">
    <source>
        <dbReference type="SAM" id="SignalP"/>
    </source>
</evidence>
<keyword evidence="5" id="KW-1185">Reference proteome</keyword>
<dbReference type="InterPro" id="IPR045155">
    <property type="entry name" value="Beta-lactam_cat"/>
</dbReference>
<dbReference type="SUPFAM" id="SSF56601">
    <property type="entry name" value="beta-lactamase/transpeptidase-like"/>
    <property type="match status" value="1"/>
</dbReference>
<dbReference type="EMBL" id="BAAAME010000002">
    <property type="protein sequence ID" value="GAA1726023.1"/>
    <property type="molecule type" value="Genomic_DNA"/>
</dbReference>
<name>A0ABN2JGD3_9ACTN</name>
<organism evidence="4 5">
    <name type="scientific">Aeromicrobium alkaliterrae</name>
    <dbReference type="NCBI Taxonomy" id="302168"/>
    <lineage>
        <taxon>Bacteria</taxon>
        <taxon>Bacillati</taxon>
        <taxon>Actinomycetota</taxon>
        <taxon>Actinomycetes</taxon>
        <taxon>Propionibacteriales</taxon>
        <taxon>Nocardioidaceae</taxon>
        <taxon>Aeromicrobium</taxon>
    </lineage>
</organism>
<accession>A0ABN2JGD3</accession>
<dbReference type="InterPro" id="IPR012338">
    <property type="entry name" value="Beta-lactam/transpept-like"/>
</dbReference>
<dbReference type="RefSeq" id="WP_425545780.1">
    <property type="nucleotide sequence ID" value="NZ_BAAAME010000002.1"/>
</dbReference>
<protein>
    <submittedName>
        <fullName evidence="4">Class A beta-lactamase Bla1</fullName>
    </submittedName>
</protein>
<dbReference type="Gene3D" id="3.40.710.10">
    <property type="entry name" value="DD-peptidase/beta-lactamase superfamily"/>
    <property type="match status" value="1"/>
</dbReference>
<dbReference type="Pfam" id="PF13354">
    <property type="entry name" value="Beta-lactamase2"/>
    <property type="match status" value="1"/>
</dbReference>
<evidence type="ECO:0000256" key="1">
    <source>
        <dbReference type="SAM" id="MobiDB-lite"/>
    </source>
</evidence>
<feature type="signal peptide" evidence="2">
    <location>
        <begin position="1"/>
        <end position="26"/>
    </location>
</feature>
<feature type="region of interest" description="Disordered" evidence="1">
    <location>
        <begin position="176"/>
        <end position="199"/>
    </location>
</feature>
<sequence length="306" mass="31616">MRGFGATAAALVLLIGLGACSGGDNAEPGVSPDPSTSAPADGEVVDRSAELAAVEEQHDVRLGVYAIDTGSGDRIEQRADERFAFASTFKALLVGALVEERSVSVLELSVPISEDDLVAYAPQVEAALAEGRTSMTVGELADATVRFSDNAAGNLLLQQIGGPSGFQAALRAVGDDVTNSSRTEPGLNEATPGDDRDTTTPRAIADTLAYFAVDGAAPENREVLVDLMLRNTTGDALIRAGVPGDWQVADKTGSGGYGTRNDIAVVWPPGRDPIVVAILTSRDDEDADTVDAAVADAMRVVSEAFA</sequence>
<dbReference type="PROSITE" id="PS51257">
    <property type="entry name" value="PROKAR_LIPOPROTEIN"/>
    <property type="match status" value="1"/>
</dbReference>
<dbReference type="NCBIfam" id="NF033103">
    <property type="entry name" value="bla_class_A"/>
    <property type="match status" value="1"/>
</dbReference>